<proteinExistence type="predicted"/>
<gene>
    <name evidence="1" type="ordered locus">Bcer98_1992</name>
</gene>
<evidence type="ECO:0000313" key="2">
    <source>
        <dbReference type="Proteomes" id="UP000002300"/>
    </source>
</evidence>
<dbReference type="Proteomes" id="UP000002300">
    <property type="component" value="Chromosome"/>
</dbReference>
<dbReference type="NCBIfam" id="TIGR02413">
    <property type="entry name" value="Bac_small_yrzI"/>
    <property type="match status" value="1"/>
</dbReference>
<accession>A7GQ58</accession>
<keyword evidence="2" id="KW-1185">Reference proteome</keyword>
<dbReference type="EMBL" id="CP000764">
    <property type="protein sequence ID" value="ABS22266.1"/>
    <property type="molecule type" value="Genomic_DNA"/>
</dbReference>
<dbReference type="HOGENOM" id="CLU_208279_1_0_9"/>
<dbReference type="Pfam" id="PF09501">
    <property type="entry name" value="Bac_small_YrzI"/>
    <property type="match status" value="1"/>
</dbReference>
<name>A7GQ58_BACCN</name>
<sequence>MMTFRVLFLSITIQRTTTSEADLAHHEQIENAMNEMKERQTLYCDHL</sequence>
<reference evidence="1 2" key="1">
    <citation type="journal article" date="2008" name="Chem. Biol. Interact.">
        <title>Extending the Bacillus cereus group genomics to putative food-borne pathogens of different toxicity.</title>
        <authorList>
            <person name="Lapidus A."/>
            <person name="Goltsman E."/>
            <person name="Auger S."/>
            <person name="Galleron N."/>
            <person name="Segurens B."/>
            <person name="Dossat C."/>
            <person name="Land M.L."/>
            <person name="Broussolle V."/>
            <person name="Brillard J."/>
            <person name="Guinebretiere M.H."/>
            <person name="Sanchis V."/>
            <person name="Nguen-The C."/>
            <person name="Lereclus D."/>
            <person name="Richardson P."/>
            <person name="Wincker P."/>
            <person name="Weissenbach J."/>
            <person name="Ehrlich S.D."/>
            <person name="Sorokin A."/>
        </authorList>
    </citation>
    <scope>NUCLEOTIDE SEQUENCE [LARGE SCALE GENOMIC DNA]</scope>
    <source>
        <strain evidence="2">DSM 22905 / CIP 110041 / 391-98 / NVH 391-98</strain>
    </source>
</reference>
<dbReference type="KEGG" id="bcy:Bcer98_1992"/>
<dbReference type="InterPro" id="IPR012655">
    <property type="entry name" value="YrzI"/>
</dbReference>
<organism evidence="1 2">
    <name type="scientific">Bacillus cytotoxicus (strain DSM 22905 / CIP 110041 / 391-98 / NVH 391-98)</name>
    <dbReference type="NCBI Taxonomy" id="315749"/>
    <lineage>
        <taxon>Bacteria</taxon>
        <taxon>Bacillati</taxon>
        <taxon>Bacillota</taxon>
        <taxon>Bacilli</taxon>
        <taxon>Bacillales</taxon>
        <taxon>Bacillaceae</taxon>
        <taxon>Bacillus</taxon>
        <taxon>Bacillus cereus group</taxon>
    </lineage>
</organism>
<dbReference type="AlphaFoldDB" id="A7GQ58"/>
<dbReference type="STRING" id="315749.Bcer98_1992"/>
<protein>
    <submittedName>
        <fullName evidence="1">Conserved hypothetical proetin</fullName>
    </submittedName>
</protein>
<evidence type="ECO:0000313" key="1">
    <source>
        <dbReference type="EMBL" id="ABS22266.1"/>
    </source>
</evidence>